<evidence type="ECO:0000313" key="2">
    <source>
        <dbReference type="EMBL" id="CDR30554.1"/>
    </source>
</evidence>
<name>A0A061AAX9_9MOLU</name>
<proteinExistence type="predicted"/>
<feature type="domain" description="Chitin-binding type-3" evidence="1">
    <location>
        <begin position="310"/>
        <end position="361"/>
    </location>
</feature>
<organism evidence="2 3">
    <name type="scientific">Acholeplasma oculi</name>
    <dbReference type="NCBI Taxonomy" id="35623"/>
    <lineage>
        <taxon>Bacteria</taxon>
        <taxon>Bacillati</taxon>
        <taxon>Mycoplasmatota</taxon>
        <taxon>Mollicutes</taxon>
        <taxon>Acholeplasmatales</taxon>
        <taxon>Acholeplasmataceae</taxon>
        <taxon>Acholeplasma</taxon>
    </lineage>
</organism>
<dbReference type="GO" id="GO:0004553">
    <property type="term" value="F:hydrolase activity, hydrolyzing O-glycosyl compounds"/>
    <property type="evidence" value="ECO:0007669"/>
    <property type="project" value="InterPro"/>
</dbReference>
<dbReference type="Proteomes" id="UP000032434">
    <property type="component" value="Chromosome 1"/>
</dbReference>
<dbReference type="InterPro" id="IPR003610">
    <property type="entry name" value="CBM5/12"/>
</dbReference>
<sequence length="742" mass="83071">MKKIRKILILFLTLVISSTTIAGVYAWFMLQPATEALDINVRSTDLFDARANITLNGQFIDYNNALVDKNSLTIKLTRAQVISYTTGGIMNLNLKVVISPEKPINVRLKVVEQWLNGTTVLTRPNVFSWNYANPSLIDSQGYYNHDQVLSKTFGQNEINFVSSANVNTANLPANSTVRISMIVSATQANRSSNWNLSQSNHIVKTFNVASQISSQSLNILFTNVSNEALKRGIYVEFKSPSNHYTYIWHQRSALNERLTLPAANYNVTINLVNHVDFTVTRSGNTININAVYQTPSSWGVEALLYSPSMITNWQPGINYSTDDIVYYDDADNNGENAGYYKARANSIGAHPDTSAWAWEIVSIRFNSSRVYNPGEIIYNVNDGKFYRAKQTVWPGNPPPLAWAWEPLSAEFSAGSELVRGKYTYTISGGVRTNYVAYNSFRADSSTPQSWQAIRLTGMEFNSFNYQKYVTGEYVSYLGNYYLVTGGVSWGNPTTNTSNFRRISRTHTSGYTYAANTILFHNSTYYVATSSTSQTPGGTGWATISHQGTFNSSTTYSRYQSVIFDGVRYFWNQSGTSTGANPSTSTGWWSLDEGWHYKNTYGQHAFVLHNGDYYTLRTGTSTNQEPGVSGAWQKLSDEWSLTSTYFNTTTQISIVSYNNEMYVWTGTNGTNSTTAPGTARNGWNELTDVWRANNSYKQGDFVIYDGSFWELLPATNPTGTSNVPGIDFNVWKEHPIDWDPITG</sequence>
<dbReference type="OrthoDB" id="384445at2"/>
<dbReference type="STRING" id="35623.Aocu_04810"/>
<feature type="domain" description="Chitin-binding type-3" evidence="1">
    <location>
        <begin position="503"/>
        <end position="543"/>
    </location>
</feature>
<dbReference type="InParanoid" id="A0A061AAX9"/>
<dbReference type="PATRIC" id="fig|35623.3.peg.482"/>
<dbReference type="AlphaFoldDB" id="A0A061AAX9"/>
<dbReference type="HOGENOM" id="CLU_372863_0_0_14"/>
<dbReference type="RefSeq" id="WP_045749091.1">
    <property type="nucleotide sequence ID" value="NZ_FUZK01000003.1"/>
</dbReference>
<accession>A0A061AAX9</accession>
<dbReference type="Gene3D" id="2.10.10.90">
    <property type="match status" value="1"/>
</dbReference>
<dbReference type="SMART" id="SM00495">
    <property type="entry name" value="ChtBD3"/>
    <property type="match status" value="4"/>
</dbReference>
<evidence type="ECO:0000259" key="1">
    <source>
        <dbReference type="SMART" id="SM00495"/>
    </source>
</evidence>
<dbReference type="KEGG" id="aoc:Aocu_04810"/>
<dbReference type="GO" id="GO:0030246">
    <property type="term" value="F:carbohydrate binding"/>
    <property type="evidence" value="ECO:0007669"/>
    <property type="project" value="InterPro"/>
</dbReference>
<protein>
    <submittedName>
        <fullName evidence="2">Carbohydrate-binding module family 5/12 domain containing protein</fullName>
    </submittedName>
</protein>
<feature type="domain" description="Chitin-binding type-3" evidence="1">
    <location>
        <begin position="362"/>
        <end position="407"/>
    </location>
</feature>
<dbReference type="GO" id="GO:0005975">
    <property type="term" value="P:carbohydrate metabolic process"/>
    <property type="evidence" value="ECO:0007669"/>
    <property type="project" value="InterPro"/>
</dbReference>
<feature type="domain" description="Chitin-binding type-3" evidence="1">
    <location>
        <begin position="686"/>
        <end position="733"/>
    </location>
</feature>
<gene>
    <name evidence="2" type="ORF">Aocu_04810</name>
</gene>
<dbReference type="GO" id="GO:0005576">
    <property type="term" value="C:extracellular region"/>
    <property type="evidence" value="ECO:0007669"/>
    <property type="project" value="InterPro"/>
</dbReference>
<keyword evidence="3" id="KW-1185">Reference proteome</keyword>
<dbReference type="EMBL" id="LK028559">
    <property type="protein sequence ID" value="CDR30554.1"/>
    <property type="molecule type" value="Genomic_DNA"/>
</dbReference>
<evidence type="ECO:0000313" key="3">
    <source>
        <dbReference type="Proteomes" id="UP000032434"/>
    </source>
</evidence>
<reference evidence="3" key="1">
    <citation type="submission" date="2014-05" db="EMBL/GenBank/DDBJ databases">
        <authorList>
            <person name="Kube M."/>
        </authorList>
    </citation>
    <scope>NUCLEOTIDE SEQUENCE [LARGE SCALE GENOMIC DNA]</scope>
</reference>